<dbReference type="CDD" id="cd04665">
    <property type="entry name" value="NUDIX_RppH"/>
    <property type="match status" value="1"/>
</dbReference>
<keyword evidence="6" id="KW-1185">Reference proteome</keyword>
<reference evidence="5 6" key="1">
    <citation type="journal article" date="2019" name="Nat. Med.">
        <title>A library of human gut bacterial isolates paired with longitudinal multiomics data enables mechanistic microbiome research.</title>
        <authorList>
            <person name="Poyet M."/>
            <person name="Groussin M."/>
            <person name="Gibbons S.M."/>
            <person name="Avila-Pacheco J."/>
            <person name="Jiang X."/>
            <person name="Kearney S.M."/>
            <person name="Perrotta A.R."/>
            <person name="Berdy B."/>
            <person name="Zhao S."/>
            <person name="Lieberman T.D."/>
            <person name="Swanson P.K."/>
            <person name="Smith M."/>
            <person name="Roesemann S."/>
            <person name="Alexander J.E."/>
            <person name="Rich S.A."/>
            <person name="Livny J."/>
            <person name="Vlamakis H."/>
            <person name="Clish C."/>
            <person name="Bullock K."/>
            <person name="Deik A."/>
            <person name="Scott J."/>
            <person name="Pierce K.A."/>
            <person name="Xavier R.J."/>
            <person name="Alm E.J."/>
        </authorList>
    </citation>
    <scope>NUCLEOTIDE SEQUENCE [LARGE SCALE GENOMIC DNA]</scope>
    <source>
        <strain evidence="5 6">BIOML-A2</strain>
    </source>
</reference>
<proteinExistence type="inferred from homology"/>
<evidence type="ECO:0000256" key="1">
    <source>
        <dbReference type="ARBA" id="ARBA00005582"/>
    </source>
</evidence>
<dbReference type="PANTHER" id="PTHR43736:SF1">
    <property type="entry name" value="DIHYDRONEOPTERIN TRIPHOSPHATE DIPHOSPHATASE"/>
    <property type="match status" value="1"/>
</dbReference>
<dbReference type="InterPro" id="IPR015797">
    <property type="entry name" value="NUDIX_hydrolase-like_dom_sf"/>
</dbReference>
<evidence type="ECO:0000259" key="4">
    <source>
        <dbReference type="PROSITE" id="PS51462"/>
    </source>
</evidence>
<sequence length="258" mass="28859">MWDLGRAAALYPALAAAGFVHRPHVDEPDSLFLSAGDEEADTRTHHVHLVEYDGRRWRDYCYFSDTLNRDEGKRAAYQALKEGLAAANSADRVAYTEGKAQFIEGVLAEGRALEDTAVTFAEPPSPEDVLFAVVVARHRGRWVFCKHRRRDTLELPGGHREPGETPEQAARRELWEETGATDFALKEVGPYAVRRGEGRPSYGVLYRAEIAALGPLPPHEIERVELCSAVPRQMTYPRIQPALMKRAVADGRGEGWLR</sequence>
<gene>
    <name evidence="5" type="ORF">GT747_10240</name>
</gene>
<dbReference type="InterPro" id="IPR000086">
    <property type="entry name" value="NUDIX_hydrolase_dom"/>
</dbReference>
<keyword evidence="2 3" id="KW-0378">Hydrolase</keyword>
<dbReference type="PANTHER" id="PTHR43736">
    <property type="entry name" value="ADP-RIBOSE PYROPHOSPHATASE"/>
    <property type="match status" value="1"/>
</dbReference>
<dbReference type="InterPro" id="IPR020476">
    <property type="entry name" value="Nudix_hydrolase"/>
</dbReference>
<dbReference type="Pfam" id="PF04229">
    <property type="entry name" value="GrpB"/>
    <property type="match status" value="1"/>
</dbReference>
<dbReference type="SUPFAM" id="SSF55811">
    <property type="entry name" value="Nudix"/>
    <property type="match status" value="1"/>
</dbReference>
<accession>A0ABW9WYG6</accession>
<dbReference type="PRINTS" id="PR00502">
    <property type="entry name" value="NUDIXFAMILY"/>
</dbReference>
<evidence type="ECO:0000256" key="3">
    <source>
        <dbReference type="RuleBase" id="RU003476"/>
    </source>
</evidence>
<name>A0ABW9WYG6_9FIRM</name>
<dbReference type="PROSITE" id="PS00893">
    <property type="entry name" value="NUDIX_BOX"/>
    <property type="match status" value="1"/>
</dbReference>
<dbReference type="InterPro" id="IPR020084">
    <property type="entry name" value="NUDIX_hydrolase_CS"/>
</dbReference>
<dbReference type="EMBL" id="WWVX01000007">
    <property type="protein sequence ID" value="MZL70131.1"/>
    <property type="molecule type" value="Genomic_DNA"/>
</dbReference>
<dbReference type="Pfam" id="PF00293">
    <property type="entry name" value="NUDIX"/>
    <property type="match status" value="1"/>
</dbReference>
<dbReference type="PROSITE" id="PS51462">
    <property type="entry name" value="NUDIX"/>
    <property type="match status" value="1"/>
</dbReference>
<dbReference type="SUPFAM" id="SSF81301">
    <property type="entry name" value="Nucleotidyltransferase"/>
    <property type="match status" value="1"/>
</dbReference>
<evidence type="ECO:0000313" key="6">
    <source>
        <dbReference type="Proteomes" id="UP000474718"/>
    </source>
</evidence>
<dbReference type="Proteomes" id="UP000474718">
    <property type="component" value="Unassembled WGS sequence"/>
</dbReference>
<evidence type="ECO:0000313" key="5">
    <source>
        <dbReference type="EMBL" id="MZL70131.1"/>
    </source>
</evidence>
<dbReference type="InterPro" id="IPR043519">
    <property type="entry name" value="NT_sf"/>
</dbReference>
<comment type="similarity">
    <text evidence="1 3">Belongs to the Nudix hydrolase family.</text>
</comment>
<dbReference type="InterPro" id="IPR007344">
    <property type="entry name" value="GrpB/CoaE"/>
</dbReference>
<evidence type="ECO:0000256" key="2">
    <source>
        <dbReference type="ARBA" id="ARBA00022801"/>
    </source>
</evidence>
<organism evidence="5 6">
    <name type="scientific">Bittarella massiliensis</name>
    <name type="common">ex Durand et al. 2017</name>
    <dbReference type="NCBI Taxonomy" id="1720313"/>
    <lineage>
        <taxon>Bacteria</taxon>
        <taxon>Bacillati</taxon>
        <taxon>Bacillota</taxon>
        <taxon>Clostridia</taxon>
        <taxon>Eubacteriales</taxon>
        <taxon>Oscillospiraceae</taxon>
        <taxon>Bittarella (ex Durand et al. 2017)</taxon>
    </lineage>
</organism>
<dbReference type="InterPro" id="IPR014078">
    <property type="entry name" value="Nudix_YtkD"/>
</dbReference>
<dbReference type="Gene3D" id="3.30.460.10">
    <property type="entry name" value="Beta Polymerase, domain 2"/>
    <property type="match status" value="1"/>
</dbReference>
<protein>
    <submittedName>
        <fullName evidence="5">NUDIX domain-containing protein</fullName>
    </submittedName>
</protein>
<comment type="caution">
    <text evidence="5">The sequence shown here is derived from an EMBL/GenBank/DDBJ whole genome shotgun (WGS) entry which is preliminary data.</text>
</comment>
<feature type="domain" description="Nudix hydrolase" evidence="4">
    <location>
        <begin position="126"/>
        <end position="252"/>
    </location>
</feature>
<dbReference type="Gene3D" id="3.90.79.10">
    <property type="entry name" value="Nucleoside Triphosphate Pyrophosphohydrolase"/>
    <property type="match status" value="1"/>
</dbReference>